<accession>A0A1I2W3N8</accession>
<protein>
    <submittedName>
        <fullName evidence="2">Uncharacterized protein</fullName>
    </submittedName>
</protein>
<dbReference type="OrthoDB" id="676422at2"/>
<sequence>MKKVLFSLVAISFLATTIISCQSNQKGTAESDADSTKPDSQVIDTTATQAKTTSENKVKSILDVSPTVKVKTPQFSSEEVNEGFEKFEPIKQAYIAAINSKDAVKIKDVTAEYWKWVESASTWGKKLTKDENQIYIDHYTKLVSQWDQLTPKVKK</sequence>
<evidence type="ECO:0000313" key="3">
    <source>
        <dbReference type="Proteomes" id="UP000199666"/>
    </source>
</evidence>
<dbReference type="RefSeq" id="WP_090992847.1">
    <property type="nucleotide sequence ID" value="NZ_FOPP01000003.1"/>
</dbReference>
<keyword evidence="3" id="KW-1185">Reference proteome</keyword>
<dbReference type="EMBL" id="FOPP01000003">
    <property type="protein sequence ID" value="SFG94121.1"/>
    <property type="molecule type" value="Genomic_DNA"/>
</dbReference>
<feature type="signal peptide" evidence="1">
    <location>
        <begin position="1"/>
        <end position="23"/>
    </location>
</feature>
<proteinExistence type="predicted"/>
<feature type="chain" id="PRO_5011469909" evidence="1">
    <location>
        <begin position="24"/>
        <end position="155"/>
    </location>
</feature>
<keyword evidence="1" id="KW-0732">Signal</keyword>
<dbReference type="STRING" id="414048.SAMN04489864_103348"/>
<evidence type="ECO:0000256" key="1">
    <source>
        <dbReference type="SAM" id="SignalP"/>
    </source>
</evidence>
<reference evidence="2 3" key="1">
    <citation type="submission" date="2016-10" db="EMBL/GenBank/DDBJ databases">
        <authorList>
            <person name="de Groot N.N."/>
        </authorList>
    </citation>
    <scope>NUCLEOTIDE SEQUENCE [LARGE SCALE GENOMIC DNA]</scope>
    <source>
        <strain evidence="2 3">DSM 18684</strain>
    </source>
</reference>
<evidence type="ECO:0000313" key="2">
    <source>
        <dbReference type="EMBL" id="SFG94121.1"/>
    </source>
</evidence>
<name>A0A1I2W3N8_9SPHI</name>
<dbReference type="Proteomes" id="UP000199666">
    <property type="component" value="Unassembled WGS sequence"/>
</dbReference>
<dbReference type="PROSITE" id="PS51257">
    <property type="entry name" value="PROKAR_LIPOPROTEIN"/>
    <property type="match status" value="1"/>
</dbReference>
<organism evidence="2 3">
    <name type="scientific">Pedobacter insulae</name>
    <dbReference type="NCBI Taxonomy" id="414048"/>
    <lineage>
        <taxon>Bacteria</taxon>
        <taxon>Pseudomonadati</taxon>
        <taxon>Bacteroidota</taxon>
        <taxon>Sphingobacteriia</taxon>
        <taxon>Sphingobacteriales</taxon>
        <taxon>Sphingobacteriaceae</taxon>
        <taxon>Pedobacter</taxon>
    </lineage>
</organism>
<dbReference type="AlphaFoldDB" id="A0A1I2W3N8"/>
<gene>
    <name evidence="2" type="ORF">SAMN04489864_103348</name>
</gene>